<dbReference type="InterPro" id="IPR005828">
    <property type="entry name" value="MFS_sugar_transport-like"/>
</dbReference>
<dbReference type="FunFam" id="1.20.1250.20:FF:000117">
    <property type="entry name" value="MFS hexose transporter"/>
    <property type="match status" value="1"/>
</dbReference>
<evidence type="ECO:0000256" key="6">
    <source>
        <dbReference type="ARBA" id="ARBA00023136"/>
    </source>
</evidence>
<sequence>MKFLPKIPTSSGLAPTLQRPPKGKFFLADRTFDRTEWWETARLRKLYFFCYVLVLAGVANGFDGSMMNGLQALSYWQKYFNQPHGSILGLYNSAMSLGSIIGLPLVPPLVDRFGRKAGIVVSSLIIFLGVGIQTGARNFGMFLAARFLLGFGLIFAASAAPLLIAELSHPQDRSVMVTFMGCSYGIGSFIGSWVTFGTLKIESDWAWRLPSLLQCSCTVVVMIFIWWIPESPRFYIERDQSEKALQILAYYHANGNEDDELVRLEYTEIRTALILEKQEDKKSRYIDFLKTPGNRKRIFLVACLNLFGQWSGNGIVSYYLHIVMDMIGIKDDQDQLGINSGLASLSLTVTLCVAFFVDRLGRRSILLTSTIGMLFSFVIWTIFSARYAQHPNDGMGRGVVVMIFIYNFFYNYRSGVMTNYMIEILPYRLRAKGLTLGAFVTLSAVFFNQYINSIALDNLHWRYYIFYDCFLLVELIVIYFFIVETRYVPLEEIAKYFDGDQADVATMTNAQVEKDIMEKGGATEIETSGQMHTSSNLTKEAL</sequence>
<organism evidence="10 11">
    <name type="scientific">Knufia peltigerae</name>
    <dbReference type="NCBI Taxonomy" id="1002370"/>
    <lineage>
        <taxon>Eukaryota</taxon>
        <taxon>Fungi</taxon>
        <taxon>Dikarya</taxon>
        <taxon>Ascomycota</taxon>
        <taxon>Pezizomycotina</taxon>
        <taxon>Eurotiomycetes</taxon>
        <taxon>Chaetothyriomycetidae</taxon>
        <taxon>Chaetothyriales</taxon>
        <taxon>Trichomeriaceae</taxon>
        <taxon>Knufia</taxon>
    </lineage>
</organism>
<evidence type="ECO:0000256" key="7">
    <source>
        <dbReference type="RuleBase" id="RU003346"/>
    </source>
</evidence>
<gene>
    <name evidence="10" type="ORF">H2204_006669</name>
</gene>
<feature type="transmembrane region" description="Helical" evidence="8">
    <location>
        <begin position="205"/>
        <end position="228"/>
    </location>
</feature>
<dbReference type="InterPro" id="IPR003663">
    <property type="entry name" value="Sugar/inositol_transpt"/>
</dbReference>
<evidence type="ECO:0000256" key="8">
    <source>
        <dbReference type="SAM" id="Phobius"/>
    </source>
</evidence>
<dbReference type="PANTHER" id="PTHR48022">
    <property type="entry name" value="PLASTIDIC GLUCOSE TRANSPORTER 4"/>
    <property type="match status" value="1"/>
</dbReference>
<dbReference type="PANTHER" id="PTHR48022:SF63">
    <property type="entry name" value="TRANSPORTER, PUTATIVE-RELATED"/>
    <property type="match status" value="1"/>
</dbReference>
<accession>A0AA38Y3A5</accession>
<feature type="domain" description="Major facilitator superfamily (MFS) profile" evidence="9">
    <location>
        <begin position="49"/>
        <end position="486"/>
    </location>
</feature>
<protein>
    <recommendedName>
        <fullName evidence="9">Major facilitator superfamily (MFS) profile domain-containing protein</fullName>
    </recommendedName>
</protein>
<dbReference type="Gene3D" id="1.20.1250.20">
    <property type="entry name" value="MFS general substrate transporter like domains"/>
    <property type="match status" value="1"/>
</dbReference>
<feature type="transmembrane region" description="Helical" evidence="8">
    <location>
        <begin position="364"/>
        <end position="383"/>
    </location>
</feature>
<evidence type="ECO:0000256" key="4">
    <source>
        <dbReference type="ARBA" id="ARBA00022692"/>
    </source>
</evidence>
<reference evidence="10" key="1">
    <citation type="submission" date="2022-10" db="EMBL/GenBank/DDBJ databases">
        <title>Culturing micro-colonial fungi from biological soil crusts in the Mojave desert and describing Neophaeococcomyces mojavensis, and introducing the new genera and species Taxawa tesnikishii.</title>
        <authorList>
            <person name="Kurbessoian T."/>
            <person name="Stajich J.E."/>
        </authorList>
    </citation>
    <scope>NUCLEOTIDE SEQUENCE</scope>
    <source>
        <strain evidence="10">TK_35</strain>
    </source>
</reference>
<dbReference type="Proteomes" id="UP001172681">
    <property type="component" value="Unassembled WGS sequence"/>
</dbReference>
<keyword evidence="11" id="KW-1185">Reference proteome</keyword>
<dbReference type="SUPFAM" id="SSF103473">
    <property type="entry name" value="MFS general substrate transporter"/>
    <property type="match status" value="1"/>
</dbReference>
<feature type="transmembrane region" description="Helical" evidence="8">
    <location>
        <begin position="46"/>
        <end position="67"/>
    </location>
</feature>
<evidence type="ECO:0000256" key="1">
    <source>
        <dbReference type="ARBA" id="ARBA00004141"/>
    </source>
</evidence>
<keyword evidence="4 8" id="KW-0812">Transmembrane</keyword>
<evidence type="ECO:0000256" key="2">
    <source>
        <dbReference type="ARBA" id="ARBA00010992"/>
    </source>
</evidence>
<proteinExistence type="inferred from homology"/>
<feature type="transmembrane region" description="Helical" evidence="8">
    <location>
        <begin position="395"/>
        <end position="412"/>
    </location>
</feature>
<dbReference type="GO" id="GO:0016020">
    <property type="term" value="C:membrane"/>
    <property type="evidence" value="ECO:0007669"/>
    <property type="project" value="UniProtKB-SubCell"/>
</dbReference>
<comment type="similarity">
    <text evidence="2 7">Belongs to the major facilitator superfamily. Sugar transporter (TC 2.A.1.1) family.</text>
</comment>
<name>A0AA38Y3A5_9EURO</name>
<keyword evidence="6 8" id="KW-0472">Membrane</keyword>
<feature type="transmembrane region" description="Helical" evidence="8">
    <location>
        <begin position="177"/>
        <end position="199"/>
    </location>
</feature>
<dbReference type="AlphaFoldDB" id="A0AA38Y3A5"/>
<feature type="transmembrane region" description="Helical" evidence="8">
    <location>
        <begin position="433"/>
        <end position="451"/>
    </location>
</feature>
<dbReference type="InterPro" id="IPR020846">
    <property type="entry name" value="MFS_dom"/>
</dbReference>
<feature type="transmembrane region" description="Helical" evidence="8">
    <location>
        <begin position="463"/>
        <end position="482"/>
    </location>
</feature>
<evidence type="ECO:0000313" key="10">
    <source>
        <dbReference type="EMBL" id="KAJ9633883.1"/>
    </source>
</evidence>
<evidence type="ECO:0000313" key="11">
    <source>
        <dbReference type="Proteomes" id="UP001172681"/>
    </source>
</evidence>
<dbReference type="PROSITE" id="PS50850">
    <property type="entry name" value="MFS"/>
    <property type="match status" value="1"/>
</dbReference>
<dbReference type="GO" id="GO:0005351">
    <property type="term" value="F:carbohydrate:proton symporter activity"/>
    <property type="evidence" value="ECO:0007669"/>
    <property type="project" value="TreeGrafter"/>
</dbReference>
<evidence type="ECO:0000259" key="9">
    <source>
        <dbReference type="PROSITE" id="PS50850"/>
    </source>
</evidence>
<dbReference type="PROSITE" id="PS00216">
    <property type="entry name" value="SUGAR_TRANSPORT_1"/>
    <property type="match status" value="1"/>
</dbReference>
<dbReference type="EMBL" id="JAPDRN010000042">
    <property type="protein sequence ID" value="KAJ9633883.1"/>
    <property type="molecule type" value="Genomic_DNA"/>
</dbReference>
<comment type="subcellular location">
    <subcellularLocation>
        <location evidence="1">Membrane</location>
        <topology evidence="1">Multi-pass membrane protein</topology>
    </subcellularLocation>
</comment>
<dbReference type="NCBIfam" id="TIGR00879">
    <property type="entry name" value="SP"/>
    <property type="match status" value="1"/>
</dbReference>
<feature type="transmembrane region" description="Helical" evidence="8">
    <location>
        <begin position="298"/>
        <end position="320"/>
    </location>
</feature>
<feature type="transmembrane region" description="Helical" evidence="8">
    <location>
        <begin position="118"/>
        <end position="136"/>
    </location>
</feature>
<dbReference type="InterPro" id="IPR036259">
    <property type="entry name" value="MFS_trans_sf"/>
</dbReference>
<dbReference type="InterPro" id="IPR050360">
    <property type="entry name" value="MFS_Sugar_Transporters"/>
</dbReference>
<feature type="transmembrane region" description="Helical" evidence="8">
    <location>
        <begin position="340"/>
        <end position="357"/>
    </location>
</feature>
<keyword evidence="5 8" id="KW-1133">Transmembrane helix</keyword>
<feature type="transmembrane region" description="Helical" evidence="8">
    <location>
        <begin position="142"/>
        <end position="165"/>
    </location>
</feature>
<keyword evidence="3 7" id="KW-0813">Transport</keyword>
<comment type="caution">
    <text evidence="10">The sequence shown here is derived from an EMBL/GenBank/DDBJ whole genome shotgun (WGS) entry which is preliminary data.</text>
</comment>
<evidence type="ECO:0000256" key="5">
    <source>
        <dbReference type="ARBA" id="ARBA00022989"/>
    </source>
</evidence>
<feature type="transmembrane region" description="Helical" evidence="8">
    <location>
        <begin position="87"/>
        <end position="106"/>
    </location>
</feature>
<dbReference type="InterPro" id="IPR005829">
    <property type="entry name" value="Sugar_transporter_CS"/>
</dbReference>
<dbReference type="Pfam" id="PF00083">
    <property type="entry name" value="Sugar_tr"/>
    <property type="match status" value="1"/>
</dbReference>
<evidence type="ECO:0000256" key="3">
    <source>
        <dbReference type="ARBA" id="ARBA00022448"/>
    </source>
</evidence>